<keyword evidence="4" id="KW-1185">Reference proteome</keyword>
<protein>
    <recommendedName>
        <fullName evidence="2">Ferritin-like diiron domain-containing protein</fullName>
    </recommendedName>
</protein>
<evidence type="ECO:0000256" key="1">
    <source>
        <dbReference type="SAM" id="SignalP"/>
    </source>
</evidence>
<dbReference type="Gene3D" id="1.20.1260.10">
    <property type="match status" value="2"/>
</dbReference>
<dbReference type="InterPro" id="IPR003251">
    <property type="entry name" value="Rr_diiron-bd_dom"/>
</dbReference>
<dbReference type="GO" id="GO:0046872">
    <property type="term" value="F:metal ion binding"/>
    <property type="evidence" value="ECO:0007669"/>
    <property type="project" value="InterPro"/>
</dbReference>
<feature type="domain" description="Ferritin-like diiron" evidence="2">
    <location>
        <begin position="190"/>
        <end position="321"/>
    </location>
</feature>
<dbReference type="SUPFAM" id="SSF47240">
    <property type="entry name" value="Ferritin-like"/>
    <property type="match status" value="2"/>
</dbReference>
<gene>
    <name evidence="3" type="ORF">Pth03_26190</name>
</gene>
<dbReference type="CDD" id="cd01041">
    <property type="entry name" value="Rubrerythrin"/>
    <property type="match status" value="1"/>
</dbReference>
<evidence type="ECO:0000313" key="4">
    <source>
        <dbReference type="Proteomes" id="UP000605992"/>
    </source>
</evidence>
<dbReference type="PANTHER" id="PTHR33746:SF4">
    <property type="entry name" value="RUBRERYTHRIN"/>
    <property type="match status" value="1"/>
</dbReference>
<dbReference type="Proteomes" id="UP000605992">
    <property type="component" value="Unassembled WGS sequence"/>
</dbReference>
<evidence type="ECO:0000313" key="3">
    <source>
        <dbReference type="EMBL" id="GII54230.1"/>
    </source>
</evidence>
<dbReference type="Pfam" id="PF02915">
    <property type="entry name" value="Rubrerythrin"/>
    <property type="match status" value="3"/>
</dbReference>
<proteinExistence type="predicted"/>
<accession>A0A8J3XVQ4</accession>
<feature type="chain" id="PRO_5035269796" description="Ferritin-like diiron domain-containing protein" evidence="1">
    <location>
        <begin position="29"/>
        <end position="324"/>
    </location>
</feature>
<dbReference type="EMBL" id="BOOR01000016">
    <property type="protein sequence ID" value="GII54230.1"/>
    <property type="molecule type" value="Genomic_DNA"/>
</dbReference>
<feature type="signal peptide" evidence="1">
    <location>
        <begin position="1"/>
        <end position="28"/>
    </location>
</feature>
<dbReference type="RefSeq" id="WP_203944469.1">
    <property type="nucleotide sequence ID" value="NZ_BOOR01000016.1"/>
</dbReference>
<sequence length="324" mass="34351">METRGLIWWKAGLVALGTAAFVAVPAGAATASVAGADDMDPSTRSNMKNAMEGEAMAHAVYRAYAAQAERESLPQVRELFERTAASELRGLVAPQAKQLGMVGDNAANLRESTGGESYEERTMYKRFAAQAKEDAEPKAAALFNEISGDEASHRVRFARAAEAIAGRSSETAVPTDVTVKPASIRAGMPQVSSPRTMRNLRTAMRGEALAHAKYVMYAERARATGEPRLATLYDRTAEVERAEHFAEQANLTGLVRDTGTNLRTAIAEESTAGGETYPMYAQQAAAAGDTASSELFTAAARDKLAHAQAFNEALSAIDTGAAAS</sequence>
<dbReference type="InterPro" id="IPR009078">
    <property type="entry name" value="Ferritin-like_SF"/>
</dbReference>
<dbReference type="InterPro" id="IPR052753">
    <property type="entry name" value="Rbr2/Nigerythrin"/>
</dbReference>
<name>A0A8J3XVQ4_9ACTN</name>
<dbReference type="PROSITE" id="PS50905">
    <property type="entry name" value="FERRITIN_LIKE"/>
    <property type="match status" value="2"/>
</dbReference>
<evidence type="ECO:0000259" key="2">
    <source>
        <dbReference type="PROSITE" id="PS50905"/>
    </source>
</evidence>
<dbReference type="PANTHER" id="PTHR33746">
    <property type="entry name" value="RUBRERYTHRIN"/>
    <property type="match status" value="1"/>
</dbReference>
<dbReference type="InterPro" id="IPR012347">
    <property type="entry name" value="Ferritin-like"/>
</dbReference>
<feature type="domain" description="Ferritin-like diiron" evidence="2">
    <location>
        <begin position="37"/>
        <end position="168"/>
    </location>
</feature>
<organism evidence="3 4">
    <name type="scientific">Planotetraspora thailandica</name>
    <dbReference type="NCBI Taxonomy" id="487172"/>
    <lineage>
        <taxon>Bacteria</taxon>
        <taxon>Bacillati</taxon>
        <taxon>Actinomycetota</taxon>
        <taxon>Actinomycetes</taxon>
        <taxon>Streptosporangiales</taxon>
        <taxon>Streptosporangiaceae</taxon>
        <taxon>Planotetraspora</taxon>
    </lineage>
</organism>
<keyword evidence="1" id="KW-0732">Signal</keyword>
<dbReference type="GO" id="GO:0016491">
    <property type="term" value="F:oxidoreductase activity"/>
    <property type="evidence" value="ECO:0007669"/>
    <property type="project" value="InterPro"/>
</dbReference>
<reference evidence="3" key="1">
    <citation type="submission" date="2021-01" db="EMBL/GenBank/DDBJ databases">
        <title>Whole genome shotgun sequence of Planotetraspora thailandica NBRC 104271.</title>
        <authorList>
            <person name="Komaki H."/>
            <person name="Tamura T."/>
        </authorList>
    </citation>
    <scope>NUCLEOTIDE SEQUENCE</scope>
    <source>
        <strain evidence="3">NBRC 104271</strain>
    </source>
</reference>
<dbReference type="InterPro" id="IPR009040">
    <property type="entry name" value="Ferritin-like_diiron"/>
</dbReference>
<comment type="caution">
    <text evidence="3">The sequence shown here is derived from an EMBL/GenBank/DDBJ whole genome shotgun (WGS) entry which is preliminary data.</text>
</comment>
<dbReference type="AlphaFoldDB" id="A0A8J3XVQ4"/>